<accession>A0ABN7A8R5</accession>
<evidence type="ECO:0000256" key="6">
    <source>
        <dbReference type="SAM" id="Phobius"/>
    </source>
</evidence>
<feature type="domain" description="Cation/H+ exchanger transmembrane" evidence="7">
    <location>
        <begin position="90"/>
        <end position="472"/>
    </location>
</feature>
<gene>
    <name evidence="8" type="ORF">NTJ_01514</name>
</gene>
<evidence type="ECO:0000313" key="8">
    <source>
        <dbReference type="EMBL" id="BES88707.1"/>
    </source>
</evidence>
<comment type="subcellular location">
    <subcellularLocation>
        <location evidence="1">Membrane</location>
        <topology evidence="1">Multi-pass membrane protein</topology>
    </subcellularLocation>
</comment>
<reference evidence="8 9" key="1">
    <citation type="submission" date="2023-09" db="EMBL/GenBank/DDBJ databases">
        <title>Nesidiocoris tenuis whole genome shotgun sequence.</title>
        <authorList>
            <person name="Shibata T."/>
            <person name="Shimoda M."/>
            <person name="Kobayashi T."/>
            <person name="Uehara T."/>
        </authorList>
    </citation>
    <scope>NUCLEOTIDE SEQUENCE [LARGE SCALE GENOMIC DNA]</scope>
    <source>
        <strain evidence="8 9">Japan</strain>
    </source>
</reference>
<dbReference type="Pfam" id="PF00999">
    <property type="entry name" value="Na_H_Exchanger"/>
    <property type="match status" value="1"/>
</dbReference>
<organism evidence="8 9">
    <name type="scientific">Nesidiocoris tenuis</name>
    <dbReference type="NCBI Taxonomy" id="355587"/>
    <lineage>
        <taxon>Eukaryota</taxon>
        <taxon>Metazoa</taxon>
        <taxon>Ecdysozoa</taxon>
        <taxon>Arthropoda</taxon>
        <taxon>Hexapoda</taxon>
        <taxon>Insecta</taxon>
        <taxon>Pterygota</taxon>
        <taxon>Neoptera</taxon>
        <taxon>Paraneoptera</taxon>
        <taxon>Hemiptera</taxon>
        <taxon>Heteroptera</taxon>
        <taxon>Panheteroptera</taxon>
        <taxon>Cimicomorpha</taxon>
        <taxon>Miridae</taxon>
        <taxon>Dicyphina</taxon>
        <taxon>Nesidiocoris</taxon>
    </lineage>
</organism>
<evidence type="ECO:0000256" key="1">
    <source>
        <dbReference type="ARBA" id="ARBA00004141"/>
    </source>
</evidence>
<dbReference type="InterPro" id="IPR051843">
    <property type="entry name" value="CPA1_transporter"/>
</dbReference>
<feature type="transmembrane region" description="Helical" evidence="6">
    <location>
        <begin position="122"/>
        <end position="141"/>
    </location>
</feature>
<protein>
    <submittedName>
        <fullName evidence="8">Sodium/hydrogen exchanger family</fullName>
    </submittedName>
</protein>
<evidence type="ECO:0000256" key="2">
    <source>
        <dbReference type="ARBA" id="ARBA00007367"/>
    </source>
</evidence>
<name>A0ABN7A8R5_9HEMI</name>
<feature type="transmembrane region" description="Helical" evidence="6">
    <location>
        <begin position="227"/>
        <end position="249"/>
    </location>
</feature>
<feature type="transmembrane region" description="Helical" evidence="6">
    <location>
        <begin position="299"/>
        <end position="318"/>
    </location>
</feature>
<evidence type="ECO:0000256" key="5">
    <source>
        <dbReference type="ARBA" id="ARBA00023136"/>
    </source>
</evidence>
<keyword evidence="4 6" id="KW-1133">Transmembrane helix</keyword>
<feature type="transmembrane region" description="Helical" evidence="6">
    <location>
        <begin position="324"/>
        <end position="343"/>
    </location>
</feature>
<dbReference type="Proteomes" id="UP001307889">
    <property type="component" value="Chromosome 1"/>
</dbReference>
<dbReference type="EMBL" id="AP028909">
    <property type="protein sequence ID" value="BES88707.1"/>
    <property type="molecule type" value="Genomic_DNA"/>
</dbReference>
<feature type="transmembrane region" description="Helical" evidence="6">
    <location>
        <begin position="384"/>
        <end position="404"/>
    </location>
</feature>
<proteinExistence type="inferred from homology"/>
<feature type="transmembrane region" description="Helical" evidence="6">
    <location>
        <begin position="46"/>
        <end position="67"/>
    </location>
</feature>
<feature type="transmembrane region" description="Helical" evidence="6">
    <location>
        <begin position="453"/>
        <end position="475"/>
    </location>
</feature>
<dbReference type="PANTHER" id="PTHR31102">
    <property type="match status" value="1"/>
</dbReference>
<keyword evidence="3 6" id="KW-0812">Transmembrane</keyword>
<comment type="similarity">
    <text evidence="2">Belongs to the monovalent cation:proton antiporter 1 (CPA1) transporter (TC 2.A.36) family.</text>
</comment>
<evidence type="ECO:0000256" key="4">
    <source>
        <dbReference type="ARBA" id="ARBA00022989"/>
    </source>
</evidence>
<evidence type="ECO:0000256" key="3">
    <source>
        <dbReference type="ARBA" id="ARBA00022692"/>
    </source>
</evidence>
<dbReference type="InterPro" id="IPR006153">
    <property type="entry name" value="Cation/H_exchanger_TM"/>
</dbReference>
<evidence type="ECO:0000313" key="9">
    <source>
        <dbReference type="Proteomes" id="UP001307889"/>
    </source>
</evidence>
<dbReference type="PANTHER" id="PTHR31102:SF1">
    <property type="entry name" value="CATION_H+ EXCHANGER DOMAIN-CONTAINING PROTEIN"/>
    <property type="match status" value="1"/>
</dbReference>
<sequence length="495" mass="54344">MTLAAVEEPLFVDLGAVTITSRAQNNTDHEERSTKKRVRNVKFFRAASKLLTTVIYSAITFLTLVILSHRLEIDPMIPGLFVALILASYLSGQVCLRLGLPQVVPMYLIGSGFRTFGIYDDFVNWTVFANLRYLAVTVILVKSGLAMNIDVAKNYKSQVLKSSFVISTVEAMALMIAASLFLPGIFPSVWAFVFGFVNSPTSPTKFASMLSLLKAKKKYSNKKLQEIWSFSAPVEIIYCISVFSVLMSLAVGTNGKNKMLILIRGIGCVGLGFVAGAVWGLVVGYLPRKDDINLTAKRFFGLWMGVTAIYFGAKSYGWGPGGPLGTFVGGICANTTWTYLNRTNKKSVLNYFNKLWDWIMEPLLFALVGYEISMTDLPMSASEISIAAGCLTFGVLVRCLISIAIHYTCGFSYREIAFLTISGIPKATVQAAISPQLLDLVRGTDSETRAKALVLTSIMATLIFTTLSTSFLHFFSRRLLKGTEKPLSEQSACKI</sequence>
<feature type="transmembrane region" description="Helical" evidence="6">
    <location>
        <begin position="416"/>
        <end position="433"/>
    </location>
</feature>
<feature type="transmembrane region" description="Helical" evidence="6">
    <location>
        <begin position="355"/>
        <end position="372"/>
    </location>
</feature>
<keyword evidence="5 6" id="KW-0472">Membrane</keyword>
<evidence type="ECO:0000259" key="7">
    <source>
        <dbReference type="Pfam" id="PF00999"/>
    </source>
</evidence>
<keyword evidence="9" id="KW-1185">Reference proteome</keyword>
<feature type="transmembrane region" description="Helical" evidence="6">
    <location>
        <begin position="79"/>
        <end position="100"/>
    </location>
</feature>
<feature type="transmembrane region" description="Helical" evidence="6">
    <location>
        <begin position="261"/>
        <end position="287"/>
    </location>
</feature>